<comment type="caution">
    <text evidence="1">The sequence shown here is derived from an EMBL/GenBank/DDBJ whole genome shotgun (WGS) entry which is preliminary data.</text>
</comment>
<sequence length="59" mass="6511">MKAIQRRGMQSRPKTCVTRKDSSTFNLKLSFTSGAASVPGLKTWLCVVRTSEPQRPSAL</sequence>
<accession>A0A5B7HY06</accession>
<reference evidence="1 2" key="1">
    <citation type="submission" date="2019-05" db="EMBL/GenBank/DDBJ databases">
        <title>Another draft genome of Portunus trituberculatus and its Hox gene families provides insights of decapod evolution.</title>
        <authorList>
            <person name="Jeong J.-H."/>
            <person name="Song I."/>
            <person name="Kim S."/>
            <person name="Choi T."/>
            <person name="Kim D."/>
            <person name="Ryu S."/>
            <person name="Kim W."/>
        </authorList>
    </citation>
    <scope>NUCLEOTIDE SEQUENCE [LARGE SCALE GENOMIC DNA]</scope>
    <source>
        <tissue evidence="1">Muscle</tissue>
    </source>
</reference>
<name>A0A5B7HY06_PORTR</name>
<dbReference type="Proteomes" id="UP000324222">
    <property type="component" value="Unassembled WGS sequence"/>
</dbReference>
<dbReference type="AlphaFoldDB" id="A0A5B7HY06"/>
<proteinExistence type="predicted"/>
<gene>
    <name evidence="1" type="ORF">E2C01_071812</name>
</gene>
<keyword evidence="2" id="KW-1185">Reference proteome</keyword>
<organism evidence="1 2">
    <name type="scientific">Portunus trituberculatus</name>
    <name type="common">Swimming crab</name>
    <name type="synonym">Neptunus trituberculatus</name>
    <dbReference type="NCBI Taxonomy" id="210409"/>
    <lineage>
        <taxon>Eukaryota</taxon>
        <taxon>Metazoa</taxon>
        <taxon>Ecdysozoa</taxon>
        <taxon>Arthropoda</taxon>
        <taxon>Crustacea</taxon>
        <taxon>Multicrustacea</taxon>
        <taxon>Malacostraca</taxon>
        <taxon>Eumalacostraca</taxon>
        <taxon>Eucarida</taxon>
        <taxon>Decapoda</taxon>
        <taxon>Pleocyemata</taxon>
        <taxon>Brachyura</taxon>
        <taxon>Eubrachyura</taxon>
        <taxon>Portunoidea</taxon>
        <taxon>Portunidae</taxon>
        <taxon>Portuninae</taxon>
        <taxon>Portunus</taxon>
    </lineage>
</organism>
<protein>
    <submittedName>
        <fullName evidence="1">Uncharacterized protein</fullName>
    </submittedName>
</protein>
<dbReference type="EMBL" id="VSRR010045681">
    <property type="protein sequence ID" value="MPC77360.1"/>
    <property type="molecule type" value="Genomic_DNA"/>
</dbReference>
<evidence type="ECO:0000313" key="1">
    <source>
        <dbReference type="EMBL" id="MPC77360.1"/>
    </source>
</evidence>
<evidence type="ECO:0000313" key="2">
    <source>
        <dbReference type="Proteomes" id="UP000324222"/>
    </source>
</evidence>